<dbReference type="EMBL" id="AP013035">
    <property type="protein sequence ID" value="BAT71234.1"/>
    <property type="molecule type" value="Genomic_DNA"/>
</dbReference>
<reference evidence="2" key="1">
    <citation type="journal article" date="2018" name="Science">
        <title>A primordial and reversible TCA cycle in a facultatively chemolithoautotrophic thermophile.</title>
        <authorList>
            <person name="Nunoura T."/>
            <person name="Chikaraishi Y."/>
            <person name="Izaki R."/>
            <person name="Suwa T."/>
            <person name="Sato T."/>
            <person name="Harada T."/>
            <person name="Mori K."/>
            <person name="Kato Y."/>
            <person name="Miyazaki M."/>
            <person name="Shimamura S."/>
            <person name="Yanagawa K."/>
            <person name="Shuto A."/>
            <person name="Ohkouchi N."/>
            <person name="Fujita N."/>
            <person name="Takaki Y."/>
            <person name="Atomi H."/>
            <person name="Takai K."/>
        </authorList>
    </citation>
    <scope>NUCLEOTIDE SEQUENCE [LARGE SCALE GENOMIC DNA]</scope>
    <source>
        <strain evidence="2">DSM 17441 / JCM 13301 / NBRC 103674 / ABI70S6</strain>
    </source>
</reference>
<dbReference type="InterPro" id="IPR027417">
    <property type="entry name" value="P-loop_NTPase"/>
</dbReference>
<dbReference type="PANTHER" id="PTHR11669:SF8">
    <property type="entry name" value="DNA POLYMERASE III SUBUNIT DELTA"/>
    <property type="match status" value="1"/>
</dbReference>
<dbReference type="GO" id="GO:0006261">
    <property type="term" value="P:DNA-templated DNA replication"/>
    <property type="evidence" value="ECO:0007669"/>
    <property type="project" value="TreeGrafter"/>
</dbReference>
<name>A0A0S3QSB6_THET7</name>
<evidence type="ECO:0000313" key="1">
    <source>
        <dbReference type="EMBL" id="BAT71234.1"/>
    </source>
</evidence>
<protein>
    <recommendedName>
        <fullName evidence="3">DNA polymerase III subunit delta</fullName>
    </recommendedName>
</protein>
<dbReference type="STRING" id="1298851.TST_0426"/>
<accession>A0A0S3QSB6</accession>
<dbReference type="OrthoDB" id="9810148at2"/>
<dbReference type="RefSeq" id="WP_068549153.1">
    <property type="nucleotide sequence ID" value="NZ_AP013035.1"/>
</dbReference>
<dbReference type="Proteomes" id="UP000063234">
    <property type="component" value="Chromosome"/>
</dbReference>
<organism evidence="1 2">
    <name type="scientific">Thermosulfidibacter takaii (strain DSM 17441 / JCM 13301 / NBRC 103674 / ABI70S6)</name>
    <dbReference type="NCBI Taxonomy" id="1298851"/>
    <lineage>
        <taxon>Bacteria</taxon>
        <taxon>Pseudomonadati</taxon>
        <taxon>Thermosulfidibacterota</taxon>
        <taxon>Thermosulfidibacteria</taxon>
        <taxon>Thermosulfidibacterales</taxon>
        <taxon>Thermosulfidibacteraceae</taxon>
    </lineage>
</organism>
<dbReference type="PATRIC" id="fig|1298851.3.peg.436"/>
<dbReference type="KEGG" id="ttk:TST_0426"/>
<dbReference type="InterPro" id="IPR050238">
    <property type="entry name" value="DNA_Rep/Repair_Clamp_Loader"/>
</dbReference>
<dbReference type="AlphaFoldDB" id="A0A0S3QSB6"/>
<dbReference type="Pfam" id="PF13177">
    <property type="entry name" value="DNA_pol3_delta2"/>
    <property type="match status" value="1"/>
</dbReference>
<dbReference type="SUPFAM" id="SSF52540">
    <property type="entry name" value="P-loop containing nucleoside triphosphate hydrolases"/>
    <property type="match status" value="1"/>
</dbReference>
<sequence length="294" mass="33591">MSVVVGHKSTIEKLKSILTKDRHPQALLFVGREGIGKKRVGVLSAALFLCEKGGCLECRTCKRVIKSIKEGASLHPDFRLEKVDKGKKSITIDQIRAIKEWAYTAPMEASRKIALIDDAHLMNVHAANAFLKTLEEPPENTLFILVTSEPSMLLPTIVSRCQVIRFSPLNKDEVEEICAREGVKEEVKELCVDIGSLMFLRVKPEELKVARELAQRFLTSPSLELMAQEKVWKDQSFFMLVLMLLRKELNRRLKSNPEKKLWDFHRRLAEVERLALSSTVNLRSLWDYLLLRVA</sequence>
<dbReference type="Gene3D" id="3.40.50.300">
    <property type="entry name" value="P-loop containing nucleotide triphosphate hydrolases"/>
    <property type="match status" value="1"/>
</dbReference>
<evidence type="ECO:0008006" key="3">
    <source>
        <dbReference type="Google" id="ProtNLM"/>
    </source>
</evidence>
<dbReference type="PANTHER" id="PTHR11669">
    <property type="entry name" value="REPLICATION FACTOR C / DNA POLYMERASE III GAMMA-TAU SUBUNIT"/>
    <property type="match status" value="1"/>
</dbReference>
<gene>
    <name evidence="1" type="ORF">TST_0426</name>
</gene>
<proteinExistence type="predicted"/>
<evidence type="ECO:0000313" key="2">
    <source>
        <dbReference type="Proteomes" id="UP000063234"/>
    </source>
</evidence>
<keyword evidence="2" id="KW-1185">Reference proteome</keyword>